<evidence type="ECO:0000259" key="8">
    <source>
        <dbReference type="Pfam" id="PF02687"/>
    </source>
</evidence>
<dbReference type="Proteomes" id="UP001597185">
    <property type="component" value="Unassembled WGS sequence"/>
</dbReference>
<dbReference type="Pfam" id="PF02687">
    <property type="entry name" value="FtsX"/>
    <property type="match status" value="1"/>
</dbReference>
<accession>A0ABD6C3X6</accession>
<keyword evidence="5 7" id="KW-0472">Membrane</keyword>
<dbReference type="PANTHER" id="PTHR30572">
    <property type="entry name" value="MEMBRANE COMPONENT OF TRANSPORTER-RELATED"/>
    <property type="match status" value="1"/>
</dbReference>
<evidence type="ECO:0000256" key="3">
    <source>
        <dbReference type="ARBA" id="ARBA00022692"/>
    </source>
</evidence>
<comment type="similarity">
    <text evidence="6">Belongs to the ABC-4 integral membrane protein family.</text>
</comment>
<dbReference type="RefSeq" id="WP_256419528.1">
    <property type="nucleotide sequence ID" value="NZ_JANHDL010000024.1"/>
</dbReference>
<gene>
    <name evidence="10" type="ORF">ACFR9T_15060</name>
</gene>
<dbReference type="Pfam" id="PF12704">
    <property type="entry name" value="MacB_PCD"/>
    <property type="match status" value="1"/>
</dbReference>
<dbReference type="PANTHER" id="PTHR30572:SF4">
    <property type="entry name" value="ABC TRANSPORTER PERMEASE YTRF"/>
    <property type="match status" value="1"/>
</dbReference>
<dbReference type="GO" id="GO:0005886">
    <property type="term" value="C:plasma membrane"/>
    <property type="evidence" value="ECO:0007669"/>
    <property type="project" value="UniProtKB-SubCell"/>
</dbReference>
<feature type="transmembrane region" description="Helical" evidence="7">
    <location>
        <begin position="348"/>
        <end position="369"/>
    </location>
</feature>
<organism evidence="10 11">
    <name type="scientific">Halorubrum laminariae</name>
    <dbReference type="NCBI Taxonomy" id="1433523"/>
    <lineage>
        <taxon>Archaea</taxon>
        <taxon>Methanobacteriati</taxon>
        <taxon>Methanobacteriota</taxon>
        <taxon>Stenosarchaea group</taxon>
        <taxon>Halobacteria</taxon>
        <taxon>Halobacteriales</taxon>
        <taxon>Haloferacaceae</taxon>
        <taxon>Halorubrum</taxon>
    </lineage>
</organism>
<keyword evidence="11" id="KW-1185">Reference proteome</keyword>
<evidence type="ECO:0000256" key="1">
    <source>
        <dbReference type="ARBA" id="ARBA00004651"/>
    </source>
</evidence>
<evidence type="ECO:0000313" key="11">
    <source>
        <dbReference type="Proteomes" id="UP001597185"/>
    </source>
</evidence>
<protein>
    <submittedName>
        <fullName evidence="10">ABC transporter permease</fullName>
    </submittedName>
</protein>
<evidence type="ECO:0000259" key="9">
    <source>
        <dbReference type="Pfam" id="PF12704"/>
    </source>
</evidence>
<reference evidence="10 11" key="1">
    <citation type="journal article" date="2019" name="Int. J. Syst. Evol. Microbiol.">
        <title>The Global Catalogue of Microorganisms (GCM) 10K type strain sequencing project: providing services to taxonomists for standard genome sequencing and annotation.</title>
        <authorList>
            <consortium name="The Broad Institute Genomics Platform"/>
            <consortium name="The Broad Institute Genome Sequencing Center for Infectious Disease"/>
            <person name="Wu L."/>
            <person name="Ma J."/>
        </authorList>
    </citation>
    <scope>NUCLEOTIDE SEQUENCE [LARGE SCALE GENOMIC DNA]</scope>
    <source>
        <strain evidence="10 11">CGMCC 1.12689</strain>
    </source>
</reference>
<evidence type="ECO:0000256" key="6">
    <source>
        <dbReference type="ARBA" id="ARBA00038076"/>
    </source>
</evidence>
<dbReference type="InterPro" id="IPR025857">
    <property type="entry name" value="MacB_PCD"/>
</dbReference>
<dbReference type="AlphaFoldDB" id="A0ABD6C3X6"/>
<evidence type="ECO:0000256" key="4">
    <source>
        <dbReference type="ARBA" id="ARBA00022989"/>
    </source>
</evidence>
<feature type="transmembrane region" description="Helical" evidence="7">
    <location>
        <begin position="28"/>
        <end position="51"/>
    </location>
</feature>
<dbReference type="InterPro" id="IPR050250">
    <property type="entry name" value="Macrolide_Exporter_MacB"/>
</dbReference>
<evidence type="ECO:0000313" key="10">
    <source>
        <dbReference type="EMBL" id="MFD1571881.1"/>
    </source>
</evidence>
<feature type="transmembrane region" description="Helical" evidence="7">
    <location>
        <begin position="254"/>
        <end position="278"/>
    </location>
</feature>
<feature type="domain" description="ABC3 transporter permease C-terminal" evidence="8">
    <location>
        <begin position="259"/>
        <end position="376"/>
    </location>
</feature>
<dbReference type="InterPro" id="IPR003838">
    <property type="entry name" value="ABC3_permease_C"/>
</dbReference>
<keyword evidence="2" id="KW-1003">Cell membrane</keyword>
<evidence type="ECO:0000256" key="7">
    <source>
        <dbReference type="SAM" id="Phobius"/>
    </source>
</evidence>
<keyword evidence="3 7" id="KW-0812">Transmembrane</keyword>
<name>A0ABD6C3X6_9EURY</name>
<evidence type="ECO:0000256" key="5">
    <source>
        <dbReference type="ARBA" id="ARBA00023136"/>
    </source>
</evidence>
<proteinExistence type="inferred from homology"/>
<keyword evidence="4 7" id="KW-1133">Transmembrane helix</keyword>
<feature type="domain" description="MacB-like periplasmic core" evidence="9">
    <location>
        <begin position="27"/>
        <end position="223"/>
    </location>
</feature>
<evidence type="ECO:0000256" key="2">
    <source>
        <dbReference type="ARBA" id="ARBA00022475"/>
    </source>
</evidence>
<comment type="caution">
    <text evidence="10">The sequence shown here is derived from an EMBL/GenBank/DDBJ whole genome shotgun (WGS) entry which is preliminary data.</text>
</comment>
<comment type="subcellular location">
    <subcellularLocation>
        <location evidence="1">Cell membrane</location>
        <topology evidence="1">Multi-pass membrane protein</topology>
    </subcellularLocation>
</comment>
<sequence length="382" mass="39991">MAVASYLRRFPSVLMAWRNLGRNRARTALAMLGIVIGVMAIVSLGMTGVALEQQATANLGNLANEVSVSPGEDIETDGITDDQVETIRDIAPATTVIPQKSNATELTARNGAEANVQVTGVTNPAPLYDIATGDEPTRLQTGALITESTAEQLGLQLGDPVEYGGQIYRIRGFIAAESGFGPSGGGELALPESALNEQEYYNSVTVITEDGETSTATANAIEAEFNDADEEILTATSFASVQEDISSFTNTLELALLGIGSISLFVASVAILNVMLMSTIERRGEIGVLRAVGVRRGEVLRMILTEAAFLGGVGGLIGSAGSLVVGLALFHVLTGEATLALEWSSSRYLLYGMLFALVASILSGIYPAWTAANESPVDALRG</sequence>
<dbReference type="EMBL" id="JBHUDB010000017">
    <property type="protein sequence ID" value="MFD1571881.1"/>
    <property type="molecule type" value="Genomic_DNA"/>
</dbReference>